<reference evidence="1" key="1">
    <citation type="journal article" date="2015" name="Nature">
        <title>Complex archaea that bridge the gap between prokaryotes and eukaryotes.</title>
        <authorList>
            <person name="Spang A."/>
            <person name="Saw J.H."/>
            <person name="Jorgensen S.L."/>
            <person name="Zaremba-Niedzwiedzka K."/>
            <person name="Martijn J."/>
            <person name="Lind A.E."/>
            <person name="van Eijk R."/>
            <person name="Schleper C."/>
            <person name="Guy L."/>
            <person name="Ettema T.J."/>
        </authorList>
    </citation>
    <scope>NUCLEOTIDE SEQUENCE</scope>
</reference>
<comment type="caution">
    <text evidence="1">The sequence shown here is derived from an EMBL/GenBank/DDBJ whole genome shotgun (WGS) entry which is preliminary data.</text>
</comment>
<sequence length="47" mass="5614">KIHINYYLRKKVYFRINGEGKIEIISKNIYSILDREIAKSKVMEAAR</sequence>
<gene>
    <name evidence="1" type="ORF">LCGC14_1154130</name>
</gene>
<name>A0A0F9Q056_9ZZZZ</name>
<proteinExistence type="predicted"/>
<dbReference type="AlphaFoldDB" id="A0A0F9Q056"/>
<protein>
    <submittedName>
        <fullName evidence="1">Uncharacterized protein</fullName>
    </submittedName>
</protein>
<accession>A0A0F9Q056</accession>
<organism evidence="1">
    <name type="scientific">marine sediment metagenome</name>
    <dbReference type="NCBI Taxonomy" id="412755"/>
    <lineage>
        <taxon>unclassified sequences</taxon>
        <taxon>metagenomes</taxon>
        <taxon>ecological metagenomes</taxon>
    </lineage>
</organism>
<feature type="non-terminal residue" evidence="1">
    <location>
        <position position="1"/>
    </location>
</feature>
<dbReference type="EMBL" id="LAZR01005574">
    <property type="protein sequence ID" value="KKM98822.1"/>
    <property type="molecule type" value="Genomic_DNA"/>
</dbReference>
<evidence type="ECO:0000313" key="1">
    <source>
        <dbReference type="EMBL" id="KKM98822.1"/>
    </source>
</evidence>